<dbReference type="InterPro" id="IPR050555">
    <property type="entry name" value="Bact_Solute-Bind_Prot2"/>
</dbReference>
<dbReference type="InterPro" id="IPR025997">
    <property type="entry name" value="SBP_2_dom"/>
</dbReference>
<dbReference type="SUPFAM" id="SSF53822">
    <property type="entry name" value="Periplasmic binding protein-like I"/>
    <property type="match status" value="1"/>
</dbReference>
<dbReference type="GO" id="GO:0030246">
    <property type="term" value="F:carbohydrate binding"/>
    <property type="evidence" value="ECO:0007669"/>
    <property type="project" value="TreeGrafter"/>
</dbReference>
<feature type="domain" description="Periplasmic binding protein" evidence="4">
    <location>
        <begin position="34"/>
        <end position="291"/>
    </location>
</feature>
<dbReference type="KEGG" id="cfu:CFU_2190"/>
<dbReference type="eggNOG" id="COG1879">
    <property type="taxonomic scope" value="Bacteria"/>
</dbReference>
<proteinExistence type="inferred from homology"/>
<reference evidence="5 6" key="1">
    <citation type="journal article" date="2004" name="Environ. Microbiol.">
        <title>Phylogeny-function analysis of (meta)genomic libraries: screening for expression of ribosomal RNA genes by large-insert library fluorescent in situ hybridization (LIL-FISH).</title>
        <authorList>
            <person name="Leveau J.H."/>
            <person name="Gerards S."/>
            <person name="de Boer W."/>
            <person name="van Veen J.A."/>
        </authorList>
    </citation>
    <scope>NUCLEOTIDE SEQUENCE [LARGE SCALE GENOMIC DNA]</scope>
    <source>
        <strain evidence="5 6">Ter331</strain>
    </source>
</reference>
<gene>
    <name evidence="5" type="ordered locus">CFU_2190</name>
</gene>
<evidence type="ECO:0000256" key="3">
    <source>
        <dbReference type="SAM" id="SignalP"/>
    </source>
</evidence>
<evidence type="ECO:0000313" key="5">
    <source>
        <dbReference type="EMBL" id="AEK62018.1"/>
    </source>
</evidence>
<dbReference type="RefSeq" id="WP_014006171.1">
    <property type="nucleotide sequence ID" value="NC_015856.1"/>
</dbReference>
<evidence type="ECO:0000259" key="4">
    <source>
        <dbReference type="Pfam" id="PF13407"/>
    </source>
</evidence>
<reference evidence="5 6" key="4">
    <citation type="journal article" date="2010" name="Environ. Microbiol.">
        <title>The bacterial genus Collimonas: mycophagy, weathering and other adaptive solutions to life in oligotrophic soil environments.</title>
        <authorList>
            <person name="Leveau J.H."/>
            <person name="Uroz S."/>
            <person name="de Boer W."/>
        </authorList>
    </citation>
    <scope>NUCLEOTIDE SEQUENCE [LARGE SCALE GENOMIC DNA]</scope>
    <source>
        <strain evidence="5 6">Ter331</strain>
    </source>
</reference>
<dbReference type="GO" id="GO:0030288">
    <property type="term" value="C:outer membrane-bounded periplasmic space"/>
    <property type="evidence" value="ECO:0007669"/>
    <property type="project" value="TreeGrafter"/>
</dbReference>
<name>G0AK91_COLFT</name>
<reference evidence="5 6" key="2">
    <citation type="journal article" date="2006" name="J. Microbiol. Methods">
        <title>Genomic flank-sequencing of plasposon insertion sites for rapid identification of functional genes.</title>
        <authorList>
            <person name="Leveau J.H."/>
            <person name="Gerards S."/>
            <person name="Fritsche K."/>
            <person name="Zondag G."/>
            <person name="van Veen J.A."/>
        </authorList>
    </citation>
    <scope>NUCLEOTIDE SEQUENCE [LARGE SCALE GENOMIC DNA]</scope>
    <source>
        <strain evidence="5 6">Ter331</strain>
    </source>
</reference>
<keyword evidence="5" id="KW-0762">Sugar transport</keyword>
<organism evidence="5 6">
    <name type="scientific">Collimonas fungivorans (strain Ter331)</name>
    <dbReference type="NCBI Taxonomy" id="1005048"/>
    <lineage>
        <taxon>Bacteria</taxon>
        <taxon>Pseudomonadati</taxon>
        <taxon>Pseudomonadota</taxon>
        <taxon>Betaproteobacteria</taxon>
        <taxon>Burkholderiales</taxon>
        <taxon>Oxalobacteraceae</taxon>
        <taxon>Collimonas</taxon>
    </lineage>
</organism>
<sequence>MLKKTTCAALVLGALASLAYTGAIQAENKPIDVVTVVKITGISWFNRMEVGVKEFGAGNPGVTTRQIGPAQSDAAQQQRLVEDLVAKKVDAIAVVSMDPPTLEPVLKRAMERGIKVVTHEADNQKNTMVDIEAFDNTAYGARLNDRLAACMGQKGKWSSLVGSLGSQSQVQWADGGASNAAKKYPGMTLVDAKNESANDAEKAYSKAKEILRKHPDIKGFQGSSSLDVLGIGRAVEEAGLQGKICVYGTGLPSEAAKFLESGAVGGIAFWDPKDAGIMMNKAAVMLVQGKKITDGMDMGVSGYNKVAVKKGPGAGVIVTGQAWVEVDKSNYKKYAF</sequence>
<dbReference type="EMBL" id="CP002745">
    <property type="protein sequence ID" value="AEK62018.1"/>
    <property type="molecule type" value="Genomic_DNA"/>
</dbReference>
<dbReference type="STRING" id="1005048.CFU_2190"/>
<keyword evidence="5" id="KW-0378">Hydrolase</keyword>
<comment type="subcellular location">
    <subcellularLocation>
        <location evidence="1">Periplasm</location>
    </subcellularLocation>
</comment>
<dbReference type="AlphaFoldDB" id="G0AK91"/>
<protein>
    <submittedName>
        <fullName evidence="5">ABC sugar transporter, periplasmic ligand binding protein</fullName>
        <ecNumber evidence="5">3.6.3.17</ecNumber>
    </submittedName>
</protein>
<evidence type="ECO:0000256" key="2">
    <source>
        <dbReference type="ARBA" id="ARBA00007639"/>
    </source>
</evidence>
<keyword evidence="3" id="KW-0732">Signal</keyword>
<reference evidence="6" key="6">
    <citation type="submission" date="2011-05" db="EMBL/GenBank/DDBJ databases">
        <title>Complete sequence of Collimonas fungivorans Ter331.</title>
        <authorList>
            <person name="Leveau J.H."/>
        </authorList>
    </citation>
    <scope>NUCLEOTIDE SEQUENCE [LARGE SCALE GENOMIC DNA]</scope>
    <source>
        <strain evidence="6">Ter331</strain>
    </source>
</reference>
<keyword evidence="5" id="KW-0813">Transport</keyword>
<accession>G0AK91</accession>
<dbReference type="InterPro" id="IPR028082">
    <property type="entry name" value="Peripla_BP_I"/>
</dbReference>
<evidence type="ECO:0000256" key="1">
    <source>
        <dbReference type="ARBA" id="ARBA00004418"/>
    </source>
</evidence>
<dbReference type="GO" id="GO:0016787">
    <property type="term" value="F:hydrolase activity"/>
    <property type="evidence" value="ECO:0007669"/>
    <property type="project" value="UniProtKB-KW"/>
</dbReference>
<feature type="chain" id="PRO_5003396907" evidence="3">
    <location>
        <begin position="20"/>
        <end position="336"/>
    </location>
</feature>
<dbReference type="Gene3D" id="3.40.50.2300">
    <property type="match status" value="2"/>
</dbReference>
<feature type="signal peptide" evidence="3">
    <location>
        <begin position="1"/>
        <end position="19"/>
    </location>
</feature>
<dbReference type="HOGENOM" id="CLU_037628_3_0_4"/>
<keyword evidence="6" id="KW-1185">Reference proteome</keyword>
<dbReference type="EC" id="3.6.3.17" evidence="5"/>
<dbReference type="PANTHER" id="PTHR30036">
    <property type="entry name" value="D-XYLOSE-BINDING PERIPLASMIC PROTEIN"/>
    <property type="match status" value="1"/>
</dbReference>
<comment type="similarity">
    <text evidence="2">Belongs to the bacterial solute-binding protein 2 family.</text>
</comment>
<reference evidence="5 6" key="5">
    <citation type="journal article" date="2011" name="ISME J.">
        <title>Dual transcriptional profiling of a bacterial/fungal confrontation: Collimonas fungivorans versus Aspergillus niger.</title>
        <authorList>
            <person name="Mela F."/>
            <person name="Fritsche K."/>
            <person name="de Boer W."/>
            <person name="van Veen J.A."/>
            <person name="de Graaff L.H."/>
            <person name="van den Berg M."/>
            <person name="Leveau J.H."/>
        </authorList>
    </citation>
    <scope>NUCLEOTIDE SEQUENCE [LARGE SCALE GENOMIC DNA]</scope>
    <source>
        <strain evidence="5 6">Ter331</strain>
    </source>
</reference>
<evidence type="ECO:0000313" key="6">
    <source>
        <dbReference type="Proteomes" id="UP000008392"/>
    </source>
</evidence>
<dbReference type="PANTHER" id="PTHR30036:SF7">
    <property type="entry name" value="ABC TRANSPORTER PERIPLASMIC-BINDING PROTEIN YPHF"/>
    <property type="match status" value="1"/>
</dbReference>
<dbReference type="Pfam" id="PF13407">
    <property type="entry name" value="Peripla_BP_4"/>
    <property type="match status" value="1"/>
</dbReference>
<dbReference type="Proteomes" id="UP000008392">
    <property type="component" value="Chromosome"/>
</dbReference>
<reference evidence="5 6" key="3">
    <citation type="journal article" date="2008" name="FEMS Microbiol. Ecol.">
        <title>Identification and characterization of genes underlying chitinolysis in Collimonas fungivorans Ter331.</title>
        <authorList>
            <person name="Fritsche K."/>
            <person name="de Boer W."/>
            <person name="Gerards S."/>
            <person name="van den Berg M."/>
            <person name="van Veen J.A."/>
            <person name="Leveau J.H."/>
        </authorList>
    </citation>
    <scope>NUCLEOTIDE SEQUENCE [LARGE SCALE GENOMIC DNA]</scope>
    <source>
        <strain evidence="5 6">Ter331</strain>
    </source>
</reference>